<gene>
    <name evidence="1" type="ORF">IAB51_07140</name>
</gene>
<evidence type="ECO:0000313" key="2">
    <source>
        <dbReference type="Proteomes" id="UP000824002"/>
    </source>
</evidence>
<comment type="caution">
    <text evidence="1">The sequence shown here is derived from an EMBL/GenBank/DDBJ whole genome shotgun (WGS) entry which is preliminary data.</text>
</comment>
<dbReference type="AlphaFoldDB" id="A0A9D1FN45"/>
<sequence length="125" mass="14269">MKRMPVILTLLAVILAAGIFSLVWLNQYTGQLAGELGAVAQTAEQSPEEALRQMEAVQENWHQTEHKIGLFVHEELLRQISEKIEECTVLLRLNRLEEFQTAVRTTIFAVKNLAHQEMPTLENIF</sequence>
<dbReference type="Pfam" id="PF14276">
    <property type="entry name" value="DUF4363"/>
    <property type="match status" value="1"/>
</dbReference>
<evidence type="ECO:0000313" key="1">
    <source>
        <dbReference type="EMBL" id="HIS76572.1"/>
    </source>
</evidence>
<name>A0A9D1FN45_9FIRM</name>
<protein>
    <submittedName>
        <fullName evidence="1">DUF4363 family protein</fullName>
    </submittedName>
</protein>
<reference evidence="1" key="1">
    <citation type="submission" date="2020-10" db="EMBL/GenBank/DDBJ databases">
        <authorList>
            <person name="Gilroy R."/>
        </authorList>
    </citation>
    <scope>NUCLEOTIDE SEQUENCE</scope>
    <source>
        <strain evidence="1">CHK199-13235</strain>
    </source>
</reference>
<dbReference type="InterPro" id="IPR025373">
    <property type="entry name" value="DUF4363"/>
</dbReference>
<reference evidence="1" key="2">
    <citation type="journal article" date="2021" name="PeerJ">
        <title>Extensive microbial diversity within the chicken gut microbiome revealed by metagenomics and culture.</title>
        <authorList>
            <person name="Gilroy R."/>
            <person name="Ravi A."/>
            <person name="Getino M."/>
            <person name="Pursley I."/>
            <person name="Horton D.L."/>
            <person name="Alikhan N.F."/>
            <person name="Baker D."/>
            <person name="Gharbi K."/>
            <person name="Hall N."/>
            <person name="Watson M."/>
            <person name="Adriaenssens E.M."/>
            <person name="Foster-Nyarko E."/>
            <person name="Jarju S."/>
            <person name="Secka A."/>
            <person name="Antonio M."/>
            <person name="Oren A."/>
            <person name="Chaudhuri R.R."/>
            <person name="La Ragione R."/>
            <person name="Hildebrand F."/>
            <person name="Pallen M.J."/>
        </authorList>
    </citation>
    <scope>NUCLEOTIDE SEQUENCE</scope>
    <source>
        <strain evidence="1">CHK199-13235</strain>
    </source>
</reference>
<organism evidence="1 2">
    <name type="scientific">Candidatus Merdivicinus excrementipullorum</name>
    <dbReference type="NCBI Taxonomy" id="2840867"/>
    <lineage>
        <taxon>Bacteria</taxon>
        <taxon>Bacillati</taxon>
        <taxon>Bacillota</taxon>
        <taxon>Clostridia</taxon>
        <taxon>Eubacteriales</taxon>
        <taxon>Oscillospiraceae</taxon>
        <taxon>Oscillospiraceae incertae sedis</taxon>
        <taxon>Candidatus Merdivicinus</taxon>
    </lineage>
</organism>
<dbReference type="EMBL" id="DVJP01000047">
    <property type="protein sequence ID" value="HIS76572.1"/>
    <property type="molecule type" value="Genomic_DNA"/>
</dbReference>
<proteinExistence type="predicted"/>
<dbReference type="Proteomes" id="UP000824002">
    <property type="component" value="Unassembled WGS sequence"/>
</dbReference>
<accession>A0A9D1FN45</accession>